<dbReference type="EMBL" id="BGPR01000881">
    <property type="protein sequence ID" value="GBM38916.1"/>
    <property type="molecule type" value="Genomic_DNA"/>
</dbReference>
<keyword evidence="2" id="KW-1185">Reference proteome</keyword>
<gene>
    <name evidence="1" type="ORF">AVEN_271034_1</name>
</gene>
<evidence type="ECO:0008006" key="3">
    <source>
        <dbReference type="Google" id="ProtNLM"/>
    </source>
</evidence>
<comment type="caution">
    <text evidence="1">The sequence shown here is derived from an EMBL/GenBank/DDBJ whole genome shotgun (WGS) entry which is preliminary data.</text>
</comment>
<organism evidence="1 2">
    <name type="scientific">Araneus ventricosus</name>
    <name type="common">Orbweaver spider</name>
    <name type="synonym">Epeira ventricosa</name>
    <dbReference type="NCBI Taxonomy" id="182803"/>
    <lineage>
        <taxon>Eukaryota</taxon>
        <taxon>Metazoa</taxon>
        <taxon>Ecdysozoa</taxon>
        <taxon>Arthropoda</taxon>
        <taxon>Chelicerata</taxon>
        <taxon>Arachnida</taxon>
        <taxon>Araneae</taxon>
        <taxon>Araneomorphae</taxon>
        <taxon>Entelegynae</taxon>
        <taxon>Araneoidea</taxon>
        <taxon>Araneidae</taxon>
        <taxon>Araneus</taxon>
    </lineage>
</organism>
<dbReference type="InterPro" id="IPR043128">
    <property type="entry name" value="Rev_trsase/Diguanyl_cyclase"/>
</dbReference>
<dbReference type="InterPro" id="IPR051320">
    <property type="entry name" value="Viral_Replic_Matur_Polypro"/>
</dbReference>
<dbReference type="GO" id="GO:0071897">
    <property type="term" value="P:DNA biosynthetic process"/>
    <property type="evidence" value="ECO:0007669"/>
    <property type="project" value="UniProtKB-ARBA"/>
</dbReference>
<evidence type="ECO:0000313" key="2">
    <source>
        <dbReference type="Proteomes" id="UP000499080"/>
    </source>
</evidence>
<dbReference type="PANTHER" id="PTHR33064:SF37">
    <property type="entry name" value="RIBONUCLEASE H"/>
    <property type="match status" value="1"/>
</dbReference>
<evidence type="ECO:0000313" key="1">
    <source>
        <dbReference type="EMBL" id="GBM38916.1"/>
    </source>
</evidence>
<dbReference type="InterPro" id="IPR043502">
    <property type="entry name" value="DNA/RNA_pol_sf"/>
</dbReference>
<accession>A0A4Y2FEK2</accession>
<dbReference type="AlphaFoldDB" id="A0A4Y2FEK2"/>
<dbReference type="CDD" id="cd01647">
    <property type="entry name" value="RT_LTR"/>
    <property type="match status" value="1"/>
</dbReference>
<dbReference type="OrthoDB" id="6433187at2759"/>
<dbReference type="PANTHER" id="PTHR33064">
    <property type="entry name" value="POL PROTEIN"/>
    <property type="match status" value="1"/>
</dbReference>
<sequence length="99" mass="11274">MLELNIIEIGQSDYSSPIILAKAPGKDLRPCINYRLLNANVAQYFLLPNIEERVERLSAAKYITVIDLAKGYWKIPLSDRARRYSAFVTSFGTYVPFDS</sequence>
<proteinExistence type="predicted"/>
<protein>
    <recommendedName>
        <fullName evidence="3">Transposon Ty3-I Gag-Pol polyprotein</fullName>
    </recommendedName>
</protein>
<reference evidence="1 2" key="1">
    <citation type="journal article" date="2019" name="Sci. Rep.">
        <title>Orb-weaving spider Araneus ventricosus genome elucidates the spidroin gene catalogue.</title>
        <authorList>
            <person name="Kono N."/>
            <person name="Nakamura H."/>
            <person name="Ohtoshi R."/>
            <person name="Moran D.A.P."/>
            <person name="Shinohara A."/>
            <person name="Yoshida Y."/>
            <person name="Fujiwara M."/>
            <person name="Mori M."/>
            <person name="Tomita M."/>
            <person name="Arakawa K."/>
        </authorList>
    </citation>
    <scope>NUCLEOTIDE SEQUENCE [LARGE SCALE GENOMIC DNA]</scope>
</reference>
<dbReference type="SUPFAM" id="SSF56672">
    <property type="entry name" value="DNA/RNA polymerases"/>
    <property type="match status" value="1"/>
</dbReference>
<dbReference type="Gene3D" id="3.30.70.270">
    <property type="match status" value="1"/>
</dbReference>
<dbReference type="Gene3D" id="3.10.10.10">
    <property type="entry name" value="HIV Type 1 Reverse Transcriptase, subunit A, domain 1"/>
    <property type="match status" value="1"/>
</dbReference>
<name>A0A4Y2FEK2_ARAVE</name>
<dbReference type="Proteomes" id="UP000499080">
    <property type="component" value="Unassembled WGS sequence"/>
</dbReference>